<keyword evidence="5" id="KW-0812">Transmembrane</keyword>
<feature type="transmembrane region" description="Helical" evidence="5">
    <location>
        <begin position="833"/>
        <end position="849"/>
    </location>
</feature>
<dbReference type="InterPro" id="IPR000859">
    <property type="entry name" value="CUB_dom"/>
</dbReference>
<gene>
    <name evidence="7" type="ORF">WN48_05556</name>
</gene>
<dbReference type="CDD" id="cd00041">
    <property type="entry name" value="CUB"/>
    <property type="match status" value="1"/>
</dbReference>
<keyword evidence="1" id="KW-0677">Repeat</keyword>
<evidence type="ECO:0000313" key="7">
    <source>
        <dbReference type="EMBL" id="OAD61849.1"/>
    </source>
</evidence>
<dbReference type="Pfam" id="PF03134">
    <property type="entry name" value="TB2_DP1_HVA22"/>
    <property type="match status" value="1"/>
</dbReference>
<evidence type="ECO:0000313" key="8">
    <source>
        <dbReference type="Proteomes" id="UP000250275"/>
    </source>
</evidence>
<protein>
    <submittedName>
        <fullName evidence="7">Receptor expression-enhancing protein 6</fullName>
    </submittedName>
</protein>
<dbReference type="PROSITE" id="PS01180">
    <property type="entry name" value="CUB"/>
    <property type="match status" value="1"/>
</dbReference>
<feature type="compositionally biased region" description="Basic residues" evidence="4">
    <location>
        <begin position="277"/>
        <end position="293"/>
    </location>
</feature>
<keyword evidence="2 3" id="KW-1015">Disulfide bond</keyword>
<dbReference type="InterPro" id="IPR004345">
    <property type="entry name" value="TB2_DP1_HVA22"/>
</dbReference>
<keyword evidence="5" id="KW-1133">Transmembrane helix</keyword>
<keyword evidence="7" id="KW-0675">Receptor</keyword>
<proteinExistence type="predicted"/>
<comment type="caution">
    <text evidence="3">Lacks conserved residue(s) required for the propagation of feature annotation.</text>
</comment>
<evidence type="ECO:0000256" key="4">
    <source>
        <dbReference type="SAM" id="MobiDB-lite"/>
    </source>
</evidence>
<dbReference type="OrthoDB" id="7658006at2759"/>
<name>A0A310SQI9_9HYME</name>
<accession>A0A310SQI9</accession>
<keyword evidence="8" id="KW-1185">Reference proteome</keyword>
<feature type="transmembrane region" description="Helical" evidence="5">
    <location>
        <begin position="788"/>
        <end position="813"/>
    </location>
</feature>
<sequence length="898" mass="102208">MQPYCQEFRWMDTMDRANGSMHRSHQSASQRSPVSRHDNVWKARVKQLVTKFGAVQVIELKVRRLQVGFLKETRCEGAYIQFSDGSEDLEDETGRYCGQVNGNATRLFLRKGPNLTIIMDSDVKFAAENPVIFSAQFSILPVQLATERHRGFSSSSSSECPLECAVRNDRRSCKLASPGYPGVYPRGIKCRIALESNAGRFKIGGQPDDLFDLMNRTSEDICQTESCEQHVEIVAEVTKTRVTRSGRYEEKEARARRRARSPDHEEELEFIIGQTSHKSRRGRNNRRRLKKVKKEADGSKGPRGNSRGKAANEDIRRNIGRPKEISEQSSADALHGSRSSSRQSTGYRDQGIRPEPIQKRLRHPQRVHKKSMDSISPKRNSDHDLRDISDARVQPDGTGLEIARKGLSLEKTTALQVPDYRHAKKGRIPEKLGSTSCVGDYLALLEDVDGKIFEISKFCGEGHVPRILSRGRNIIVEFFAEQDGTVMHDGFQLSFQETEEATGVKHGENCEFVYKSAERTRENIKSLQSWYPPNTLCSYKFMGRSSEKITVHMKIIRNEPDQEYAPQKRNFSLNYCSGNEIAVYNGIKANNSILMWSYCDVSHQDINNIQVPLTSSGNELLIQYYSAKGSYDGQEFTYTISYRFIKKSQNSTTRRQVQNDFKLISLRPVNFSALNLNESENCNCDFGDRIGSFKNWFMVLVVLGIVSFLGAILTIIALLAKCIKMRSMEKKLLQTPKLTVVKNCVENSNRMARIAAIKQSLEKALNDESKLWTKYLVKVEKKTGLDRLYIFLTLYLVFGIGQQLVCNIFGFAYPAYCSMKALESPKKEDDTKWLTYWVSLFYIWLMAPIERNGSLVLYHCIIRPNFLRYHHKVDEIISSAQDAAVKAAANALLTEKQD</sequence>
<feature type="domain" description="CUB" evidence="6">
    <location>
        <begin position="510"/>
        <end position="645"/>
    </location>
</feature>
<feature type="transmembrane region" description="Helical" evidence="5">
    <location>
        <begin position="696"/>
        <end position="720"/>
    </location>
</feature>
<dbReference type="SUPFAM" id="SSF49854">
    <property type="entry name" value="Spermadhesin, CUB domain"/>
    <property type="match status" value="2"/>
</dbReference>
<dbReference type="Proteomes" id="UP000250275">
    <property type="component" value="Unassembled WGS sequence"/>
</dbReference>
<evidence type="ECO:0000256" key="3">
    <source>
        <dbReference type="PROSITE-ProRule" id="PRU00059"/>
    </source>
</evidence>
<feature type="region of interest" description="Disordered" evidence="4">
    <location>
        <begin position="244"/>
        <end position="392"/>
    </location>
</feature>
<feature type="compositionally biased region" description="Basic residues" evidence="4">
    <location>
        <begin position="359"/>
        <end position="369"/>
    </location>
</feature>
<dbReference type="EMBL" id="KQ760127">
    <property type="protein sequence ID" value="OAD61849.1"/>
    <property type="molecule type" value="Genomic_DNA"/>
</dbReference>
<dbReference type="Gene3D" id="2.60.120.290">
    <property type="entry name" value="Spermadhesin, CUB domain"/>
    <property type="match status" value="2"/>
</dbReference>
<feature type="compositionally biased region" description="Basic and acidic residues" evidence="4">
    <location>
        <begin position="310"/>
        <end position="326"/>
    </location>
</feature>
<feature type="disulfide bond" evidence="3">
    <location>
        <begin position="510"/>
        <end position="537"/>
    </location>
</feature>
<feature type="compositionally biased region" description="Basic and acidic residues" evidence="4">
    <location>
        <begin position="379"/>
        <end position="390"/>
    </location>
</feature>
<evidence type="ECO:0000256" key="2">
    <source>
        <dbReference type="ARBA" id="ARBA00023157"/>
    </source>
</evidence>
<reference evidence="7 8" key="1">
    <citation type="submission" date="2015-07" db="EMBL/GenBank/DDBJ databases">
        <title>The genome of Eufriesea mexicana.</title>
        <authorList>
            <person name="Pan H."/>
            <person name="Kapheim K."/>
        </authorList>
    </citation>
    <scope>NUCLEOTIDE SEQUENCE [LARGE SCALE GENOMIC DNA]</scope>
    <source>
        <strain evidence="7">0111107269</strain>
        <tissue evidence="7">Whole body</tissue>
    </source>
</reference>
<dbReference type="InterPro" id="IPR035914">
    <property type="entry name" value="Sperma_CUB_dom_sf"/>
</dbReference>
<feature type="compositionally biased region" description="Polar residues" evidence="4">
    <location>
        <begin position="327"/>
        <end position="347"/>
    </location>
</feature>
<organism evidence="7 8">
    <name type="scientific">Eufriesea mexicana</name>
    <dbReference type="NCBI Taxonomy" id="516756"/>
    <lineage>
        <taxon>Eukaryota</taxon>
        <taxon>Metazoa</taxon>
        <taxon>Ecdysozoa</taxon>
        <taxon>Arthropoda</taxon>
        <taxon>Hexapoda</taxon>
        <taxon>Insecta</taxon>
        <taxon>Pterygota</taxon>
        <taxon>Neoptera</taxon>
        <taxon>Endopterygota</taxon>
        <taxon>Hymenoptera</taxon>
        <taxon>Apocrita</taxon>
        <taxon>Aculeata</taxon>
        <taxon>Apoidea</taxon>
        <taxon>Anthophila</taxon>
        <taxon>Apidae</taxon>
        <taxon>Eufriesea</taxon>
    </lineage>
</organism>
<dbReference type="Pfam" id="PF00431">
    <property type="entry name" value="CUB"/>
    <property type="match status" value="1"/>
</dbReference>
<evidence type="ECO:0000259" key="6">
    <source>
        <dbReference type="PROSITE" id="PS01180"/>
    </source>
</evidence>
<dbReference type="AlphaFoldDB" id="A0A310SQI9"/>
<keyword evidence="5" id="KW-0472">Membrane</keyword>
<evidence type="ECO:0000256" key="5">
    <source>
        <dbReference type="SAM" id="Phobius"/>
    </source>
</evidence>
<dbReference type="PANTHER" id="PTHR24251">
    <property type="entry name" value="OVOCHYMASE-RELATED"/>
    <property type="match status" value="1"/>
</dbReference>
<evidence type="ECO:0000256" key="1">
    <source>
        <dbReference type="ARBA" id="ARBA00022737"/>
    </source>
</evidence>
<dbReference type="PANTHER" id="PTHR24251:SF30">
    <property type="entry name" value="MEMBRANE FRIZZLED-RELATED PROTEIN"/>
    <property type="match status" value="1"/>
</dbReference>